<dbReference type="GO" id="GO:0043515">
    <property type="term" value="F:kinetochore binding"/>
    <property type="evidence" value="ECO:0007669"/>
    <property type="project" value="TreeGrafter"/>
</dbReference>
<reference evidence="10" key="1">
    <citation type="submission" date="2023-04" db="EMBL/GenBank/DDBJ databases">
        <title>Chromosome-level genome of Chaenocephalus aceratus.</title>
        <authorList>
            <person name="Park H."/>
        </authorList>
    </citation>
    <scope>NUCLEOTIDE SEQUENCE</scope>
    <source>
        <strain evidence="10">DE</strain>
        <tissue evidence="10">Muscle</tissue>
    </source>
</reference>
<dbReference type="GO" id="GO:0007059">
    <property type="term" value="P:chromosome segregation"/>
    <property type="evidence" value="ECO:0007669"/>
    <property type="project" value="TreeGrafter"/>
</dbReference>
<protein>
    <submittedName>
        <fullName evidence="10">Centromere protein H</fullName>
    </submittedName>
</protein>
<dbReference type="GO" id="GO:0007052">
    <property type="term" value="P:mitotic spindle organization"/>
    <property type="evidence" value="ECO:0007669"/>
    <property type="project" value="TreeGrafter"/>
</dbReference>
<evidence type="ECO:0000256" key="4">
    <source>
        <dbReference type="ARBA" id="ARBA00022838"/>
    </source>
</evidence>
<evidence type="ECO:0000256" key="3">
    <source>
        <dbReference type="ARBA" id="ARBA00022454"/>
    </source>
</evidence>
<keyword evidence="5" id="KW-0539">Nucleus</keyword>
<name>A0AAD9BZ22_DISEL</name>
<evidence type="ECO:0000256" key="2">
    <source>
        <dbReference type="ARBA" id="ARBA00004629"/>
    </source>
</evidence>
<dbReference type="Proteomes" id="UP001228049">
    <property type="component" value="Unassembled WGS sequence"/>
</dbReference>
<evidence type="ECO:0000259" key="9">
    <source>
        <dbReference type="Pfam" id="PF05837"/>
    </source>
</evidence>
<dbReference type="GO" id="GO:0005634">
    <property type="term" value="C:nucleus"/>
    <property type="evidence" value="ECO:0007669"/>
    <property type="project" value="UniProtKB-SubCell"/>
</dbReference>
<dbReference type="PANTHER" id="PTHR48122">
    <property type="entry name" value="CENTROMERE PROTEIN H"/>
    <property type="match status" value="1"/>
</dbReference>
<evidence type="ECO:0000313" key="10">
    <source>
        <dbReference type="EMBL" id="KAK1892605.1"/>
    </source>
</evidence>
<gene>
    <name evidence="10" type="ORF">KUDE01_007680</name>
</gene>
<feature type="domain" description="Centromere protein H C-terminal" evidence="9">
    <location>
        <begin position="139"/>
        <end position="210"/>
    </location>
</feature>
<keyword evidence="6" id="KW-0137">Centromere</keyword>
<comment type="similarity">
    <text evidence="7">Belongs to the CENP-H/MCM16 family.</text>
</comment>
<keyword evidence="8" id="KW-0175">Coiled coil</keyword>
<dbReference type="Pfam" id="PF05837">
    <property type="entry name" value="CENP-H"/>
    <property type="match status" value="1"/>
</dbReference>
<sequence length="216" mass="24470">MDPSDGVGNLNLMVEAVALNPAADGSNAEKDTPPADMLRMNQQMSNQCFEMAVQLQAGKSKRSCSTSAAERDLKDYVKELERAKTLNFNSTLTLHRMQMWHAIGEKLKRNDSEAVVLKAVADRCMALCSQIKQFQQLLHEKMKEMEDLKSKKEHEVTEKFKAALEKGQGNLEKYKKMSVMTQNVLRGIILACKINWMDDPKLRDIAMMLEDLPFSD</sequence>
<evidence type="ECO:0000256" key="1">
    <source>
        <dbReference type="ARBA" id="ARBA00004123"/>
    </source>
</evidence>
<dbReference type="EMBL" id="JASDAP010000013">
    <property type="protein sequence ID" value="KAK1892605.1"/>
    <property type="molecule type" value="Genomic_DNA"/>
</dbReference>
<organism evidence="10 11">
    <name type="scientific">Dissostichus eleginoides</name>
    <name type="common">Patagonian toothfish</name>
    <name type="synonym">Dissostichus amissus</name>
    <dbReference type="NCBI Taxonomy" id="100907"/>
    <lineage>
        <taxon>Eukaryota</taxon>
        <taxon>Metazoa</taxon>
        <taxon>Chordata</taxon>
        <taxon>Craniata</taxon>
        <taxon>Vertebrata</taxon>
        <taxon>Euteleostomi</taxon>
        <taxon>Actinopterygii</taxon>
        <taxon>Neopterygii</taxon>
        <taxon>Teleostei</taxon>
        <taxon>Neoteleostei</taxon>
        <taxon>Acanthomorphata</taxon>
        <taxon>Eupercaria</taxon>
        <taxon>Perciformes</taxon>
        <taxon>Notothenioidei</taxon>
        <taxon>Nototheniidae</taxon>
        <taxon>Dissostichus</taxon>
    </lineage>
</organism>
<dbReference type="GO" id="GO:0051382">
    <property type="term" value="P:kinetochore assembly"/>
    <property type="evidence" value="ECO:0007669"/>
    <property type="project" value="InterPro"/>
</dbReference>
<evidence type="ECO:0000256" key="7">
    <source>
        <dbReference type="ARBA" id="ARBA00025735"/>
    </source>
</evidence>
<evidence type="ECO:0000256" key="5">
    <source>
        <dbReference type="ARBA" id="ARBA00023242"/>
    </source>
</evidence>
<proteinExistence type="inferred from homology"/>
<dbReference type="GO" id="GO:0000776">
    <property type="term" value="C:kinetochore"/>
    <property type="evidence" value="ECO:0007669"/>
    <property type="project" value="UniProtKB-KW"/>
</dbReference>
<comment type="subcellular location">
    <subcellularLocation>
        <location evidence="2">Chromosome</location>
        <location evidence="2">Centromere</location>
        <location evidence="2">Kinetochore</location>
    </subcellularLocation>
    <subcellularLocation>
        <location evidence="1">Nucleus</location>
    </subcellularLocation>
</comment>
<dbReference type="PANTHER" id="PTHR48122:SF1">
    <property type="entry name" value="CENTROMERE PROTEIN H"/>
    <property type="match status" value="1"/>
</dbReference>
<feature type="coiled-coil region" evidence="8">
    <location>
        <begin position="131"/>
        <end position="158"/>
    </location>
</feature>
<dbReference type="InterPro" id="IPR040034">
    <property type="entry name" value="CENP-H"/>
</dbReference>
<evidence type="ECO:0000256" key="8">
    <source>
        <dbReference type="SAM" id="Coils"/>
    </source>
</evidence>
<dbReference type="AlphaFoldDB" id="A0AAD9BZ22"/>
<keyword evidence="3" id="KW-0158">Chromosome</keyword>
<keyword evidence="4" id="KW-0995">Kinetochore</keyword>
<accession>A0AAD9BZ22</accession>
<keyword evidence="11" id="KW-1185">Reference proteome</keyword>
<dbReference type="InterPro" id="IPR008426">
    <property type="entry name" value="CENP-H_C"/>
</dbReference>
<comment type="caution">
    <text evidence="10">The sequence shown here is derived from an EMBL/GenBank/DDBJ whole genome shotgun (WGS) entry which is preliminary data.</text>
</comment>
<evidence type="ECO:0000313" key="11">
    <source>
        <dbReference type="Proteomes" id="UP001228049"/>
    </source>
</evidence>
<evidence type="ECO:0000256" key="6">
    <source>
        <dbReference type="ARBA" id="ARBA00023328"/>
    </source>
</evidence>